<reference evidence="1" key="1">
    <citation type="submission" date="2009-08" db="EMBL/GenBank/DDBJ databases">
        <authorList>
            <person name="Cheung F."/>
            <person name="Xiao Y."/>
            <person name="Chan A."/>
            <person name="Moskal W."/>
            <person name="Town C.D."/>
        </authorList>
    </citation>
    <scope>NUCLEOTIDE SEQUENCE</scope>
</reference>
<accession>C6TJ71</accession>
<proteinExistence type="evidence at transcript level"/>
<sequence>MVRFGPWLVERNLLRRKPCCFGAFSSPHFPNPMPLSLKLPINFRSTLVATLFILQSPSSLFSDLMVKWPSYHELDIVEFSS</sequence>
<evidence type="ECO:0000313" key="1">
    <source>
        <dbReference type="EMBL" id="ACU22961.1"/>
    </source>
</evidence>
<dbReference type="EMBL" id="BT097714">
    <property type="protein sequence ID" value="ACU22961.1"/>
    <property type="molecule type" value="mRNA"/>
</dbReference>
<dbReference type="AlphaFoldDB" id="C6TJ71"/>
<protein>
    <submittedName>
        <fullName evidence="1">Uncharacterized protein</fullName>
    </submittedName>
</protein>
<name>C6TJ71_SOYBN</name>
<organism evidence="1">
    <name type="scientific">Glycine max</name>
    <name type="common">Soybean</name>
    <name type="synonym">Glycine hispida</name>
    <dbReference type="NCBI Taxonomy" id="3847"/>
    <lineage>
        <taxon>Eukaryota</taxon>
        <taxon>Viridiplantae</taxon>
        <taxon>Streptophyta</taxon>
        <taxon>Embryophyta</taxon>
        <taxon>Tracheophyta</taxon>
        <taxon>Spermatophyta</taxon>
        <taxon>Magnoliopsida</taxon>
        <taxon>eudicotyledons</taxon>
        <taxon>Gunneridae</taxon>
        <taxon>Pentapetalae</taxon>
        <taxon>rosids</taxon>
        <taxon>fabids</taxon>
        <taxon>Fabales</taxon>
        <taxon>Fabaceae</taxon>
        <taxon>Papilionoideae</taxon>
        <taxon>50 kb inversion clade</taxon>
        <taxon>NPAAA clade</taxon>
        <taxon>indigoferoid/millettioid clade</taxon>
        <taxon>Phaseoleae</taxon>
        <taxon>Glycine</taxon>
        <taxon>Glycine subgen. Soja</taxon>
    </lineage>
</organism>